<name>A0AA38W989_9ASTR</name>
<evidence type="ECO:0000313" key="3">
    <source>
        <dbReference type="Proteomes" id="UP001172457"/>
    </source>
</evidence>
<dbReference type="Proteomes" id="UP001172457">
    <property type="component" value="Chromosome 7"/>
</dbReference>
<reference evidence="2" key="1">
    <citation type="submission" date="2023-03" db="EMBL/GenBank/DDBJ databases">
        <title>Chromosome-scale reference genome and RAD-based genetic map of yellow starthistle (Centaurea solstitialis) reveal putative structural variation and QTLs associated with invader traits.</title>
        <authorList>
            <person name="Reatini B."/>
            <person name="Cang F.A."/>
            <person name="Jiang Q."/>
            <person name="Mckibben M.T.W."/>
            <person name="Barker M.S."/>
            <person name="Rieseberg L.H."/>
            <person name="Dlugosch K.M."/>
        </authorList>
    </citation>
    <scope>NUCLEOTIDE SEQUENCE</scope>
    <source>
        <strain evidence="2">CAN-66</strain>
        <tissue evidence="2">Leaf</tissue>
    </source>
</reference>
<sequence length="145" mass="17120">MSTRTDRAWMYERLDSEGYLSSVYSDAIRGFLDFAFSNKEYVERKTVGPDIVLRIRCRYRKCKNRHYTIRDDMELHLLRHGLVPEFWTWWAHGETNVTYPPMGQCSNPIEDDDDVDGCTQMVLHNLYSANSFPRTWEEQAPNESA</sequence>
<feature type="domain" description="Transposase-associated" evidence="1">
    <location>
        <begin position="7"/>
        <end position="94"/>
    </location>
</feature>
<evidence type="ECO:0000259" key="1">
    <source>
        <dbReference type="Pfam" id="PF13963"/>
    </source>
</evidence>
<protein>
    <recommendedName>
        <fullName evidence="1">Transposase-associated domain-containing protein</fullName>
    </recommendedName>
</protein>
<accession>A0AA38W989</accession>
<dbReference type="InterPro" id="IPR029480">
    <property type="entry name" value="Transpos_assoc"/>
</dbReference>
<proteinExistence type="predicted"/>
<dbReference type="EMBL" id="JARYMX010000007">
    <property type="protein sequence ID" value="KAJ9541924.1"/>
    <property type="molecule type" value="Genomic_DNA"/>
</dbReference>
<evidence type="ECO:0000313" key="2">
    <source>
        <dbReference type="EMBL" id="KAJ9541924.1"/>
    </source>
</evidence>
<dbReference type="AlphaFoldDB" id="A0AA38W989"/>
<dbReference type="Pfam" id="PF13963">
    <property type="entry name" value="Transpos_assoc"/>
    <property type="match status" value="1"/>
</dbReference>
<gene>
    <name evidence="2" type="ORF">OSB04_028430</name>
</gene>
<comment type="caution">
    <text evidence="2">The sequence shown here is derived from an EMBL/GenBank/DDBJ whole genome shotgun (WGS) entry which is preliminary data.</text>
</comment>
<keyword evidence="3" id="KW-1185">Reference proteome</keyword>
<organism evidence="2 3">
    <name type="scientific">Centaurea solstitialis</name>
    <name type="common">yellow star-thistle</name>
    <dbReference type="NCBI Taxonomy" id="347529"/>
    <lineage>
        <taxon>Eukaryota</taxon>
        <taxon>Viridiplantae</taxon>
        <taxon>Streptophyta</taxon>
        <taxon>Embryophyta</taxon>
        <taxon>Tracheophyta</taxon>
        <taxon>Spermatophyta</taxon>
        <taxon>Magnoliopsida</taxon>
        <taxon>eudicotyledons</taxon>
        <taxon>Gunneridae</taxon>
        <taxon>Pentapetalae</taxon>
        <taxon>asterids</taxon>
        <taxon>campanulids</taxon>
        <taxon>Asterales</taxon>
        <taxon>Asteraceae</taxon>
        <taxon>Carduoideae</taxon>
        <taxon>Cardueae</taxon>
        <taxon>Centaureinae</taxon>
        <taxon>Centaurea</taxon>
    </lineage>
</organism>